<reference evidence="8 9" key="1">
    <citation type="submission" date="2018-02" db="EMBL/GenBank/DDBJ databases">
        <title>Genomic Encyclopedia of Archaeal and Bacterial Type Strains, Phase II (KMG-II): from individual species to whole genera.</title>
        <authorList>
            <person name="Goeker M."/>
        </authorList>
    </citation>
    <scope>NUCLEOTIDE SEQUENCE [LARGE SCALE GENOMIC DNA]</scope>
    <source>
        <strain evidence="8 9">DSM 22857</strain>
    </source>
</reference>
<dbReference type="InterPro" id="IPR018076">
    <property type="entry name" value="T2SS_GspF_dom"/>
</dbReference>
<organism evidence="8 9">
    <name type="scientific">Kineococcus xinjiangensis</name>
    <dbReference type="NCBI Taxonomy" id="512762"/>
    <lineage>
        <taxon>Bacteria</taxon>
        <taxon>Bacillati</taxon>
        <taxon>Actinomycetota</taxon>
        <taxon>Actinomycetes</taxon>
        <taxon>Kineosporiales</taxon>
        <taxon>Kineosporiaceae</taxon>
        <taxon>Kineococcus</taxon>
    </lineage>
</organism>
<dbReference type="GO" id="GO:0005886">
    <property type="term" value="C:plasma membrane"/>
    <property type="evidence" value="ECO:0007669"/>
    <property type="project" value="UniProtKB-SubCell"/>
</dbReference>
<evidence type="ECO:0000313" key="9">
    <source>
        <dbReference type="Proteomes" id="UP000239485"/>
    </source>
</evidence>
<gene>
    <name evidence="8" type="ORF">CLV92_11864</name>
</gene>
<comment type="subcellular location">
    <subcellularLocation>
        <location evidence="1">Cell membrane</location>
        <topology evidence="1">Multi-pass membrane protein</topology>
    </subcellularLocation>
</comment>
<evidence type="ECO:0000259" key="7">
    <source>
        <dbReference type="Pfam" id="PF00482"/>
    </source>
</evidence>
<dbReference type="PANTHER" id="PTHR35007">
    <property type="entry name" value="INTEGRAL MEMBRANE PROTEIN-RELATED"/>
    <property type="match status" value="1"/>
</dbReference>
<protein>
    <submittedName>
        <fullName evidence="8">Tight adherence protein B</fullName>
    </submittedName>
</protein>
<keyword evidence="3 6" id="KW-0812">Transmembrane</keyword>
<sequence length="288" mass="30191">MTGLLCGLLLGAGLFTAFSACWVPSPRVLAAASEPRPGRVREALAQAEVRGVAPGAFAGACAACAAVAGSAALLLTGVWSLGACAAVIAGWAPWGLVRWRGGRRRVQVAQLWPDAVDNLASAVRAGLSLPEAVAALGERGPEELRPPFARFALRYRTSGAFEAELDVLKEELADPVADRLLEALRMTRQVGGSDLGRLLRTLSAFLREDARVRGELQARQSWTVNGARLAVAAPWVVLALLASRPEAVRAYDSAAGSAVLAGGAAGSLLAYRLMLAIGRLPVERRVLR</sequence>
<feature type="transmembrane region" description="Helical" evidence="6">
    <location>
        <begin position="254"/>
        <end position="275"/>
    </location>
</feature>
<feature type="domain" description="Type II secretion system protein GspF" evidence="7">
    <location>
        <begin position="116"/>
        <end position="241"/>
    </location>
</feature>
<keyword evidence="2" id="KW-1003">Cell membrane</keyword>
<dbReference type="OrthoDB" id="3217742at2"/>
<evidence type="ECO:0000256" key="2">
    <source>
        <dbReference type="ARBA" id="ARBA00022475"/>
    </source>
</evidence>
<dbReference type="RefSeq" id="WP_104435473.1">
    <property type="nucleotide sequence ID" value="NZ_PTJD01000018.1"/>
</dbReference>
<evidence type="ECO:0000256" key="4">
    <source>
        <dbReference type="ARBA" id="ARBA00022989"/>
    </source>
</evidence>
<evidence type="ECO:0000256" key="5">
    <source>
        <dbReference type="ARBA" id="ARBA00023136"/>
    </source>
</evidence>
<evidence type="ECO:0000256" key="1">
    <source>
        <dbReference type="ARBA" id="ARBA00004651"/>
    </source>
</evidence>
<keyword evidence="4 6" id="KW-1133">Transmembrane helix</keyword>
<dbReference type="Proteomes" id="UP000239485">
    <property type="component" value="Unassembled WGS sequence"/>
</dbReference>
<feature type="transmembrane region" description="Helical" evidence="6">
    <location>
        <begin position="222"/>
        <end position="242"/>
    </location>
</feature>
<comment type="caution">
    <text evidence="8">The sequence shown here is derived from an EMBL/GenBank/DDBJ whole genome shotgun (WGS) entry which is preliminary data.</text>
</comment>
<evidence type="ECO:0000313" key="8">
    <source>
        <dbReference type="EMBL" id="PPK92020.1"/>
    </source>
</evidence>
<accession>A0A2S6ICX9</accession>
<dbReference type="PANTHER" id="PTHR35007:SF3">
    <property type="entry name" value="POSSIBLE CONSERVED ALANINE RICH MEMBRANE PROTEIN"/>
    <property type="match status" value="1"/>
</dbReference>
<keyword evidence="5 6" id="KW-0472">Membrane</keyword>
<dbReference type="Pfam" id="PF00482">
    <property type="entry name" value="T2SSF"/>
    <property type="match status" value="1"/>
</dbReference>
<dbReference type="EMBL" id="PTJD01000018">
    <property type="protein sequence ID" value="PPK92020.1"/>
    <property type="molecule type" value="Genomic_DNA"/>
</dbReference>
<keyword evidence="9" id="KW-1185">Reference proteome</keyword>
<evidence type="ECO:0000256" key="6">
    <source>
        <dbReference type="SAM" id="Phobius"/>
    </source>
</evidence>
<proteinExistence type="predicted"/>
<dbReference type="AlphaFoldDB" id="A0A2S6ICX9"/>
<evidence type="ECO:0000256" key="3">
    <source>
        <dbReference type="ARBA" id="ARBA00022692"/>
    </source>
</evidence>
<name>A0A2S6ICX9_9ACTN</name>
<feature type="transmembrane region" description="Helical" evidence="6">
    <location>
        <begin position="78"/>
        <end position="97"/>
    </location>
</feature>